<evidence type="ECO:0000313" key="3">
    <source>
        <dbReference type="EMBL" id="MEU6800238.1"/>
    </source>
</evidence>
<proteinExistence type="predicted"/>
<evidence type="ECO:0000313" key="4">
    <source>
        <dbReference type="Proteomes" id="UP001551189"/>
    </source>
</evidence>
<keyword evidence="2" id="KW-1133">Transmembrane helix</keyword>
<keyword evidence="4" id="KW-1185">Reference proteome</keyword>
<keyword evidence="2" id="KW-0472">Membrane</keyword>
<gene>
    <name evidence="3" type="ORF">ABZ931_04355</name>
</gene>
<organism evidence="3 4">
    <name type="scientific">Streptomyces neyagawaensis</name>
    <dbReference type="NCBI Taxonomy" id="42238"/>
    <lineage>
        <taxon>Bacteria</taxon>
        <taxon>Bacillati</taxon>
        <taxon>Actinomycetota</taxon>
        <taxon>Actinomycetes</taxon>
        <taxon>Kitasatosporales</taxon>
        <taxon>Streptomycetaceae</taxon>
        <taxon>Streptomyces</taxon>
    </lineage>
</organism>
<protein>
    <recommendedName>
        <fullName evidence="5">Integral membrane protein</fullName>
    </recommendedName>
</protein>
<dbReference type="Proteomes" id="UP001551189">
    <property type="component" value="Unassembled WGS sequence"/>
</dbReference>
<name>A0ABV3ASU3_9ACTN</name>
<evidence type="ECO:0000256" key="2">
    <source>
        <dbReference type="SAM" id="Phobius"/>
    </source>
</evidence>
<sequence>MLRHEFQPGKLVGGLFVTAAGVIYLGDAAGAWRTPWFVVLPLTFGGLCLAGAVAFIHHAIRGHRASSRTGGVDSRQRRGGQGRQDQPSHRA</sequence>
<evidence type="ECO:0008006" key="5">
    <source>
        <dbReference type="Google" id="ProtNLM"/>
    </source>
</evidence>
<accession>A0ABV3ASU3</accession>
<keyword evidence="2" id="KW-0812">Transmembrane</keyword>
<comment type="caution">
    <text evidence="3">The sequence shown here is derived from an EMBL/GenBank/DDBJ whole genome shotgun (WGS) entry which is preliminary data.</text>
</comment>
<reference evidence="3 4" key="1">
    <citation type="submission" date="2024-06" db="EMBL/GenBank/DDBJ databases">
        <title>The Natural Products Discovery Center: Release of the First 8490 Sequenced Strains for Exploring Actinobacteria Biosynthetic Diversity.</title>
        <authorList>
            <person name="Kalkreuter E."/>
            <person name="Kautsar S.A."/>
            <person name="Yang D."/>
            <person name="Bader C.D."/>
            <person name="Teijaro C.N."/>
            <person name="Fluegel L."/>
            <person name="Davis C.M."/>
            <person name="Simpson J.R."/>
            <person name="Lauterbach L."/>
            <person name="Steele A.D."/>
            <person name="Gui C."/>
            <person name="Meng S."/>
            <person name="Li G."/>
            <person name="Viehrig K."/>
            <person name="Ye F."/>
            <person name="Su P."/>
            <person name="Kiefer A.F."/>
            <person name="Nichols A."/>
            <person name="Cepeda A.J."/>
            <person name="Yan W."/>
            <person name="Fan B."/>
            <person name="Jiang Y."/>
            <person name="Adhikari A."/>
            <person name="Zheng C.-J."/>
            <person name="Schuster L."/>
            <person name="Cowan T.M."/>
            <person name="Smanski M.J."/>
            <person name="Chevrette M.G."/>
            <person name="De Carvalho L.P.S."/>
            <person name="Shen B."/>
        </authorList>
    </citation>
    <scope>NUCLEOTIDE SEQUENCE [LARGE SCALE GENOMIC DNA]</scope>
    <source>
        <strain evidence="3 4">NPDC046851</strain>
    </source>
</reference>
<feature type="region of interest" description="Disordered" evidence="1">
    <location>
        <begin position="63"/>
        <end position="91"/>
    </location>
</feature>
<feature type="transmembrane region" description="Helical" evidence="2">
    <location>
        <begin position="12"/>
        <end position="32"/>
    </location>
</feature>
<feature type="transmembrane region" description="Helical" evidence="2">
    <location>
        <begin position="38"/>
        <end position="60"/>
    </location>
</feature>
<evidence type="ECO:0000256" key="1">
    <source>
        <dbReference type="SAM" id="MobiDB-lite"/>
    </source>
</evidence>
<dbReference type="EMBL" id="JBEYXT010000011">
    <property type="protein sequence ID" value="MEU6800238.1"/>
    <property type="molecule type" value="Genomic_DNA"/>
</dbReference>